<dbReference type="EMBL" id="VFPQ01000001">
    <property type="protein sequence ID" value="TQM74377.1"/>
    <property type="molecule type" value="Genomic_DNA"/>
</dbReference>
<dbReference type="PROSITE" id="PS51755">
    <property type="entry name" value="OMPR_PHOB"/>
    <property type="match status" value="1"/>
</dbReference>
<dbReference type="Gene3D" id="6.10.250.690">
    <property type="match status" value="1"/>
</dbReference>
<organism evidence="11 12">
    <name type="scientific">Thermopolyspora flexuosa</name>
    <dbReference type="NCBI Taxonomy" id="103836"/>
    <lineage>
        <taxon>Bacteria</taxon>
        <taxon>Bacillati</taxon>
        <taxon>Actinomycetota</taxon>
        <taxon>Actinomycetes</taxon>
        <taxon>Streptosporangiales</taxon>
        <taxon>Streptosporangiaceae</taxon>
        <taxon>Thermopolyspora</taxon>
    </lineage>
</organism>
<feature type="DNA-binding region" description="OmpR/PhoB-type" evidence="8">
    <location>
        <begin position="124"/>
        <end position="219"/>
    </location>
</feature>
<dbReference type="Gene3D" id="1.10.10.10">
    <property type="entry name" value="Winged helix-like DNA-binding domain superfamily/Winged helix DNA-binding domain"/>
    <property type="match status" value="1"/>
</dbReference>
<dbReference type="AlphaFoldDB" id="A0A543IUX2"/>
<dbReference type="GO" id="GO:0005829">
    <property type="term" value="C:cytosol"/>
    <property type="evidence" value="ECO:0007669"/>
    <property type="project" value="TreeGrafter"/>
</dbReference>
<dbReference type="Gene3D" id="3.40.50.2300">
    <property type="match status" value="1"/>
</dbReference>
<feature type="domain" description="OmpR/PhoB-type" evidence="10">
    <location>
        <begin position="124"/>
        <end position="219"/>
    </location>
</feature>
<dbReference type="InterPro" id="IPR039420">
    <property type="entry name" value="WalR-like"/>
</dbReference>
<evidence type="ECO:0000256" key="6">
    <source>
        <dbReference type="ARBA" id="ARBA00041201"/>
    </source>
</evidence>
<dbReference type="InterPro" id="IPR011006">
    <property type="entry name" value="CheY-like_superfamily"/>
</dbReference>
<dbReference type="CDD" id="cd00383">
    <property type="entry name" value="trans_reg_C"/>
    <property type="match status" value="1"/>
</dbReference>
<dbReference type="PROSITE" id="PS50110">
    <property type="entry name" value="RESPONSE_REGULATORY"/>
    <property type="match status" value="1"/>
</dbReference>
<dbReference type="InterPro" id="IPR001867">
    <property type="entry name" value="OmpR/PhoB-type_DNA-bd"/>
</dbReference>
<dbReference type="Pfam" id="PF00486">
    <property type="entry name" value="Trans_reg_C"/>
    <property type="match status" value="1"/>
</dbReference>
<evidence type="ECO:0000259" key="10">
    <source>
        <dbReference type="PROSITE" id="PS51755"/>
    </source>
</evidence>
<dbReference type="SMART" id="SM00862">
    <property type="entry name" value="Trans_reg_C"/>
    <property type="match status" value="1"/>
</dbReference>
<dbReference type="PANTHER" id="PTHR48111:SF72">
    <property type="entry name" value="SENSORY TRANSDUCTION PROTEIN REGX3"/>
    <property type="match status" value="1"/>
</dbReference>
<dbReference type="RefSeq" id="WP_142258558.1">
    <property type="nucleotide sequence ID" value="NZ_BMPV01000006.1"/>
</dbReference>
<proteinExistence type="predicted"/>
<accession>A0A543IUX2</accession>
<dbReference type="GO" id="GO:0032993">
    <property type="term" value="C:protein-DNA complex"/>
    <property type="evidence" value="ECO:0007669"/>
    <property type="project" value="TreeGrafter"/>
</dbReference>
<dbReference type="GO" id="GO:0000976">
    <property type="term" value="F:transcription cis-regulatory region binding"/>
    <property type="evidence" value="ECO:0007669"/>
    <property type="project" value="TreeGrafter"/>
</dbReference>
<evidence type="ECO:0000259" key="9">
    <source>
        <dbReference type="PROSITE" id="PS50110"/>
    </source>
</evidence>
<dbReference type="InterPro" id="IPR036388">
    <property type="entry name" value="WH-like_DNA-bd_sf"/>
</dbReference>
<evidence type="ECO:0000256" key="2">
    <source>
        <dbReference type="ARBA" id="ARBA00023012"/>
    </source>
</evidence>
<dbReference type="Pfam" id="PF00072">
    <property type="entry name" value="Response_reg"/>
    <property type="match status" value="1"/>
</dbReference>
<evidence type="ECO:0000256" key="4">
    <source>
        <dbReference type="ARBA" id="ARBA00023125"/>
    </source>
</evidence>
<dbReference type="OrthoDB" id="116118at2"/>
<evidence type="ECO:0000256" key="7">
    <source>
        <dbReference type="PROSITE-ProRule" id="PRU00169"/>
    </source>
</evidence>
<dbReference type="FunFam" id="1.10.10.10:FF:000018">
    <property type="entry name" value="DNA-binding response regulator ResD"/>
    <property type="match status" value="1"/>
</dbReference>
<dbReference type="PANTHER" id="PTHR48111">
    <property type="entry name" value="REGULATOR OF RPOS"/>
    <property type="match status" value="1"/>
</dbReference>
<evidence type="ECO:0000313" key="12">
    <source>
        <dbReference type="Proteomes" id="UP000319213"/>
    </source>
</evidence>
<keyword evidence="12" id="KW-1185">Reference proteome</keyword>
<comment type="caution">
    <text evidence="11">The sequence shown here is derived from an EMBL/GenBank/DDBJ whole genome shotgun (WGS) entry which is preliminary data.</text>
</comment>
<gene>
    <name evidence="11" type="ORF">FHX40_1047</name>
</gene>
<name>A0A543IUX2_9ACTN</name>
<evidence type="ECO:0000256" key="8">
    <source>
        <dbReference type="PROSITE-ProRule" id="PRU01091"/>
    </source>
</evidence>
<keyword evidence="3" id="KW-0805">Transcription regulation</keyword>
<keyword evidence="2" id="KW-0902">Two-component regulatory system</keyword>
<protein>
    <recommendedName>
        <fullName evidence="6">Sensory transduction protein RegX3</fullName>
    </recommendedName>
</protein>
<dbReference type="SMART" id="SM00448">
    <property type="entry name" value="REC"/>
    <property type="match status" value="1"/>
</dbReference>
<sequence length="223" mass="24571">MGNVRVLVVEDDIRLGNALSKALQRQGYEVLRAVTAAEALEAPPVDLILLDMGLPDGDGLDICRRLRREGSDVPIIAVTARGEERDRVMGLRCGADDYLVKPYSLAELGARIEAVFRRVRPRPRQVVEVEDLHLDLAAHTVTRDGRPVALARKEFALLACLAQAPGQVVPRERLIMDVWGTAWQGVGRTLDVHMATLRKKLGQPTLIETVRGVGYRLGRSDAD</sequence>
<evidence type="ECO:0000256" key="3">
    <source>
        <dbReference type="ARBA" id="ARBA00023015"/>
    </source>
</evidence>
<dbReference type="GO" id="GO:0006355">
    <property type="term" value="P:regulation of DNA-templated transcription"/>
    <property type="evidence" value="ECO:0007669"/>
    <property type="project" value="InterPro"/>
</dbReference>
<evidence type="ECO:0000256" key="1">
    <source>
        <dbReference type="ARBA" id="ARBA00022553"/>
    </source>
</evidence>
<keyword evidence="1 7" id="KW-0597">Phosphoprotein</keyword>
<dbReference type="SUPFAM" id="SSF52172">
    <property type="entry name" value="CheY-like"/>
    <property type="match status" value="1"/>
</dbReference>
<dbReference type="Proteomes" id="UP000319213">
    <property type="component" value="Unassembled WGS sequence"/>
</dbReference>
<dbReference type="GO" id="GO:0000156">
    <property type="term" value="F:phosphorelay response regulator activity"/>
    <property type="evidence" value="ECO:0007669"/>
    <property type="project" value="TreeGrafter"/>
</dbReference>
<keyword evidence="4 8" id="KW-0238">DNA-binding</keyword>
<keyword evidence="5" id="KW-0804">Transcription</keyword>
<evidence type="ECO:0000313" key="11">
    <source>
        <dbReference type="EMBL" id="TQM74377.1"/>
    </source>
</evidence>
<dbReference type="CDD" id="cd17574">
    <property type="entry name" value="REC_OmpR"/>
    <property type="match status" value="1"/>
</dbReference>
<feature type="domain" description="Response regulatory" evidence="9">
    <location>
        <begin position="5"/>
        <end position="116"/>
    </location>
</feature>
<evidence type="ECO:0000256" key="5">
    <source>
        <dbReference type="ARBA" id="ARBA00023163"/>
    </source>
</evidence>
<reference evidence="11 12" key="1">
    <citation type="submission" date="2019-06" db="EMBL/GenBank/DDBJ databases">
        <title>Sequencing the genomes of 1000 actinobacteria strains.</title>
        <authorList>
            <person name="Klenk H.-P."/>
        </authorList>
    </citation>
    <scope>NUCLEOTIDE SEQUENCE [LARGE SCALE GENOMIC DNA]</scope>
    <source>
        <strain evidence="11 12">DSM 43186</strain>
    </source>
</reference>
<feature type="modified residue" description="4-aspartylphosphate" evidence="7">
    <location>
        <position position="51"/>
    </location>
</feature>
<dbReference type="InterPro" id="IPR001789">
    <property type="entry name" value="Sig_transdc_resp-reg_receiver"/>
</dbReference>